<feature type="region of interest" description="Disordered" evidence="1">
    <location>
        <begin position="1"/>
        <end position="21"/>
    </location>
</feature>
<protein>
    <submittedName>
        <fullName evidence="2">Uncharacterized protein</fullName>
    </submittedName>
</protein>
<organism evidence="2 3">
    <name type="scientific">Streblomastix strix</name>
    <dbReference type="NCBI Taxonomy" id="222440"/>
    <lineage>
        <taxon>Eukaryota</taxon>
        <taxon>Metamonada</taxon>
        <taxon>Preaxostyla</taxon>
        <taxon>Oxymonadida</taxon>
        <taxon>Streblomastigidae</taxon>
        <taxon>Streblomastix</taxon>
    </lineage>
</organism>
<proteinExistence type="predicted"/>
<dbReference type="Proteomes" id="UP000324800">
    <property type="component" value="Unassembled WGS sequence"/>
</dbReference>
<gene>
    <name evidence="2" type="ORF">EZS28_049343</name>
</gene>
<name>A0A5J4TC75_9EUKA</name>
<evidence type="ECO:0000313" key="3">
    <source>
        <dbReference type="Proteomes" id="UP000324800"/>
    </source>
</evidence>
<feature type="compositionally biased region" description="Polar residues" evidence="1">
    <location>
        <begin position="106"/>
        <end position="116"/>
    </location>
</feature>
<sequence>MTRRTNFTNKRPTSRDSYQTQNYANMVPLKRLQAVAQPHPTFVNAFLPPNIEINSLDPDQTVSTLEELPQKAITAAQTLLAGLSGRETSQTDFYAENRQKSKSLKLDNSQEQPQTW</sequence>
<evidence type="ECO:0000256" key="1">
    <source>
        <dbReference type="SAM" id="MobiDB-lite"/>
    </source>
</evidence>
<evidence type="ECO:0000313" key="2">
    <source>
        <dbReference type="EMBL" id="KAA6355130.1"/>
    </source>
</evidence>
<feature type="region of interest" description="Disordered" evidence="1">
    <location>
        <begin position="92"/>
        <end position="116"/>
    </location>
</feature>
<reference evidence="2 3" key="1">
    <citation type="submission" date="2019-03" db="EMBL/GenBank/DDBJ databases">
        <title>Single cell metagenomics reveals metabolic interactions within the superorganism composed of flagellate Streblomastix strix and complex community of Bacteroidetes bacteria on its surface.</title>
        <authorList>
            <person name="Treitli S.C."/>
            <person name="Kolisko M."/>
            <person name="Husnik F."/>
            <person name="Keeling P."/>
            <person name="Hampl V."/>
        </authorList>
    </citation>
    <scope>NUCLEOTIDE SEQUENCE [LARGE SCALE GENOMIC DNA]</scope>
    <source>
        <strain evidence="2">ST1C</strain>
    </source>
</reference>
<dbReference type="EMBL" id="SNRW01035120">
    <property type="protein sequence ID" value="KAA6355130.1"/>
    <property type="molecule type" value="Genomic_DNA"/>
</dbReference>
<dbReference type="AlphaFoldDB" id="A0A5J4TC75"/>
<comment type="caution">
    <text evidence="2">The sequence shown here is derived from an EMBL/GenBank/DDBJ whole genome shotgun (WGS) entry which is preliminary data.</text>
</comment>
<accession>A0A5J4TC75</accession>